<keyword evidence="2" id="KW-1185">Reference proteome</keyword>
<sequence length="188" mass="20512">MLCELPAQFSRNQFNASLRLQIRHQTFLTRRVCLIFTGQYYGFAHTVTLPQSCLDFARFDAEATQFDLKIIAPKVFNIAVGQPTTEVAGFVHPRIRLRGERIGEETFCGQFGAIQVTPGNAGTGNVNFADHSEGNRLTARIENIDPGIGNRTTDGNSAGHINGGGNRISCGKRGGFRRAIAIDQVCGL</sequence>
<comment type="caution">
    <text evidence="1">The sequence shown here is derived from an EMBL/GenBank/DDBJ whole genome shotgun (WGS) entry which is preliminary data.</text>
</comment>
<evidence type="ECO:0000313" key="1">
    <source>
        <dbReference type="EMBL" id="OTA16349.1"/>
    </source>
</evidence>
<reference evidence="1 2" key="1">
    <citation type="submission" date="2017-01" db="EMBL/GenBank/DDBJ databases">
        <title>Deconstructing symbiosis and pathogenesis requirements using a combined genomic-metabolomic approach.</title>
        <authorList>
            <person name="Tobias N.J."/>
            <person name="Wolff H."/>
            <person name="Djahanschiri B."/>
            <person name="Ebersberger I."/>
            <person name="Bode H.B."/>
        </authorList>
    </citation>
    <scope>NUCLEOTIDE SEQUENCE [LARGE SCALE GENOMIC DNA]</scope>
    <source>
        <strain evidence="1 2">DSM 4764</strain>
    </source>
</reference>
<dbReference type="AlphaFoldDB" id="A0A1Y2SFI1"/>
<dbReference type="STRING" id="40578.Xbed_03490"/>
<proteinExistence type="predicted"/>
<dbReference type="Proteomes" id="UP000194204">
    <property type="component" value="Unassembled WGS sequence"/>
</dbReference>
<gene>
    <name evidence="1" type="ORF">Xbed_03490</name>
</gene>
<dbReference type="AntiFam" id="ANF00178">
    <property type="entry name" value="Shadow ORF (opposite dhbF)"/>
</dbReference>
<protein>
    <submittedName>
        <fullName evidence="1">Uncharacterized protein</fullName>
    </submittedName>
</protein>
<dbReference type="EMBL" id="MUBK01000044">
    <property type="protein sequence ID" value="OTA16349.1"/>
    <property type="molecule type" value="Genomic_DNA"/>
</dbReference>
<evidence type="ECO:0000313" key="2">
    <source>
        <dbReference type="Proteomes" id="UP000194204"/>
    </source>
</evidence>
<name>A0A1Y2SFI1_9GAMM</name>
<accession>A0A1Y2SFI1</accession>
<organism evidence="1 2">
    <name type="scientific">Xenorhabdus beddingii</name>
    <dbReference type="NCBI Taxonomy" id="40578"/>
    <lineage>
        <taxon>Bacteria</taxon>
        <taxon>Pseudomonadati</taxon>
        <taxon>Pseudomonadota</taxon>
        <taxon>Gammaproteobacteria</taxon>
        <taxon>Enterobacterales</taxon>
        <taxon>Morganellaceae</taxon>
        <taxon>Xenorhabdus</taxon>
    </lineage>
</organism>